<dbReference type="PANTHER" id="PTHR30151:SF7">
    <property type="entry name" value="NITRATE IMPORT PERMEASE PROTEIN NRTB"/>
    <property type="match status" value="1"/>
</dbReference>
<dbReference type="PANTHER" id="PTHR30151">
    <property type="entry name" value="ALKANE SULFONATE ABC TRANSPORTER-RELATED, MEMBRANE SUBUNIT"/>
    <property type="match status" value="1"/>
</dbReference>
<evidence type="ECO:0000259" key="8">
    <source>
        <dbReference type="PROSITE" id="PS50928"/>
    </source>
</evidence>
<evidence type="ECO:0000256" key="3">
    <source>
        <dbReference type="ARBA" id="ARBA00022475"/>
    </source>
</evidence>
<feature type="transmembrane region" description="Helical" evidence="7">
    <location>
        <begin position="163"/>
        <end position="183"/>
    </location>
</feature>
<accession>A0A6M0QSV7</accession>
<evidence type="ECO:0000256" key="6">
    <source>
        <dbReference type="ARBA" id="ARBA00023136"/>
    </source>
</evidence>
<evidence type="ECO:0000256" key="2">
    <source>
        <dbReference type="ARBA" id="ARBA00022448"/>
    </source>
</evidence>
<dbReference type="PROSITE" id="PS50928">
    <property type="entry name" value="ABC_TM1"/>
    <property type="match status" value="1"/>
</dbReference>
<evidence type="ECO:0000256" key="4">
    <source>
        <dbReference type="ARBA" id="ARBA00022692"/>
    </source>
</evidence>
<keyword evidence="5 7" id="KW-1133">Transmembrane helix</keyword>
<feature type="transmembrane region" description="Helical" evidence="7">
    <location>
        <begin position="277"/>
        <end position="304"/>
    </location>
</feature>
<evidence type="ECO:0000313" key="10">
    <source>
        <dbReference type="Proteomes" id="UP000477782"/>
    </source>
</evidence>
<keyword evidence="10" id="KW-1185">Reference proteome</keyword>
<dbReference type="RefSeq" id="WP_164623592.1">
    <property type="nucleotide sequence ID" value="NZ_JAAIVJ010000002.1"/>
</dbReference>
<keyword evidence="2 7" id="KW-0813">Transport</keyword>
<comment type="similarity">
    <text evidence="7">Belongs to the binding-protein-dependent transport system permease family.</text>
</comment>
<comment type="caution">
    <text evidence="9">The sequence shown here is derived from an EMBL/GenBank/DDBJ whole genome shotgun (WGS) entry which is preliminary data.</text>
</comment>
<dbReference type="GO" id="GO:0005886">
    <property type="term" value="C:plasma membrane"/>
    <property type="evidence" value="ECO:0007669"/>
    <property type="project" value="UniProtKB-SubCell"/>
</dbReference>
<dbReference type="AlphaFoldDB" id="A0A6M0QSV7"/>
<dbReference type="SUPFAM" id="SSF161098">
    <property type="entry name" value="MetI-like"/>
    <property type="match status" value="1"/>
</dbReference>
<evidence type="ECO:0000256" key="5">
    <source>
        <dbReference type="ARBA" id="ARBA00022989"/>
    </source>
</evidence>
<dbReference type="GO" id="GO:0055085">
    <property type="term" value="P:transmembrane transport"/>
    <property type="evidence" value="ECO:0007669"/>
    <property type="project" value="InterPro"/>
</dbReference>
<dbReference type="InterPro" id="IPR000515">
    <property type="entry name" value="MetI-like"/>
</dbReference>
<feature type="transmembrane region" description="Helical" evidence="7">
    <location>
        <begin position="328"/>
        <end position="346"/>
    </location>
</feature>
<proteinExistence type="inferred from homology"/>
<evidence type="ECO:0000256" key="7">
    <source>
        <dbReference type="RuleBase" id="RU363032"/>
    </source>
</evidence>
<feature type="transmembrane region" description="Helical" evidence="7">
    <location>
        <begin position="62"/>
        <end position="83"/>
    </location>
</feature>
<dbReference type="Pfam" id="PF00528">
    <property type="entry name" value="BPD_transp_1"/>
    <property type="match status" value="1"/>
</dbReference>
<protein>
    <submittedName>
        <fullName evidence="9">ABC transporter permease</fullName>
    </submittedName>
</protein>
<dbReference type="Proteomes" id="UP000477782">
    <property type="component" value="Unassembled WGS sequence"/>
</dbReference>
<feature type="transmembrane region" description="Helical" evidence="7">
    <location>
        <begin position="204"/>
        <end position="221"/>
    </location>
</feature>
<evidence type="ECO:0000313" key="9">
    <source>
        <dbReference type="EMBL" id="NEY89542.1"/>
    </source>
</evidence>
<comment type="subcellular location">
    <subcellularLocation>
        <location evidence="1 7">Cell membrane</location>
        <topology evidence="1 7">Multi-pass membrane protein</topology>
    </subcellularLocation>
</comment>
<reference evidence="9 10" key="1">
    <citation type="submission" date="2020-02" db="EMBL/GenBank/DDBJ databases">
        <authorList>
            <person name="Chen W.-M."/>
        </authorList>
    </citation>
    <scope>NUCLEOTIDE SEQUENCE [LARGE SCALE GENOMIC DNA]</scope>
    <source>
        <strain evidence="9 10">KMS-5</strain>
    </source>
</reference>
<feature type="domain" description="ABC transmembrane type-1" evidence="8">
    <location>
        <begin position="156"/>
        <end position="350"/>
    </location>
</feature>
<gene>
    <name evidence="9" type="ORF">G4Z14_04460</name>
</gene>
<dbReference type="CDD" id="cd06261">
    <property type="entry name" value="TM_PBP2"/>
    <property type="match status" value="1"/>
</dbReference>
<sequence>MTSIDPAALPEEDATLKAARIARLLSLIARAEVWFKMVGLPWLAPLWRLLIGEAPRQQMRDLWRTLFVPLLAIAAFLGMWGWLAPKVETSLGAIPGPAQVWAQVGVLQADAMTERAKETEFYAKQAEKNAALVAQGKSDEVKERVYAGKPTYVDQILTSLKTVFMGFVLASLVAIPLGILAGLSPTANAALAPIVQVFKPVSPLAWLPIVTMTVSALYAAGDEGMSKSFLISAITVTLCSLWPTLINTALGVATIDRDLVNVGRVLKLSLWTRITKLVLPSALPLIFTGLRLSLGVGWMVLIAAEMLSQNPGLGKFVWDEFQNGSSDSLARIMVAVLTIGLIGVVLDRVMVTAQTLLTFDGRR</sequence>
<keyword evidence="4 7" id="KW-0812">Transmembrane</keyword>
<dbReference type="EMBL" id="JAAIVJ010000002">
    <property type="protein sequence ID" value="NEY89542.1"/>
    <property type="molecule type" value="Genomic_DNA"/>
</dbReference>
<keyword evidence="6 7" id="KW-0472">Membrane</keyword>
<name>A0A6M0QSV7_9RHOB</name>
<evidence type="ECO:0000256" key="1">
    <source>
        <dbReference type="ARBA" id="ARBA00004651"/>
    </source>
</evidence>
<feature type="transmembrane region" description="Helical" evidence="7">
    <location>
        <begin position="233"/>
        <end position="256"/>
    </location>
</feature>
<dbReference type="InterPro" id="IPR035906">
    <property type="entry name" value="MetI-like_sf"/>
</dbReference>
<dbReference type="Gene3D" id="1.10.3720.10">
    <property type="entry name" value="MetI-like"/>
    <property type="match status" value="1"/>
</dbReference>
<keyword evidence="3" id="KW-1003">Cell membrane</keyword>
<organism evidence="9 10">
    <name type="scientific">Tabrizicola oligotrophica</name>
    <dbReference type="NCBI Taxonomy" id="2710650"/>
    <lineage>
        <taxon>Bacteria</taxon>
        <taxon>Pseudomonadati</taxon>
        <taxon>Pseudomonadota</taxon>
        <taxon>Alphaproteobacteria</taxon>
        <taxon>Rhodobacterales</taxon>
        <taxon>Paracoccaceae</taxon>
        <taxon>Tabrizicola</taxon>
    </lineage>
</organism>